<evidence type="ECO:0000313" key="2">
    <source>
        <dbReference type="EMBL" id="ENN83802.1"/>
    </source>
</evidence>
<dbReference type="InterPro" id="IPR010985">
    <property type="entry name" value="Ribbon_hlx_hlx"/>
</dbReference>
<name>N6UY47_9HYPH</name>
<gene>
    <name evidence="2" type="ORF">RHSP_41139</name>
</gene>
<dbReference type="Proteomes" id="UP000012429">
    <property type="component" value="Unassembled WGS sequence"/>
</dbReference>
<accession>N6UY47</accession>
<dbReference type="AlphaFoldDB" id="N6UY47"/>
<dbReference type="RefSeq" id="WP_004129358.1">
    <property type="nucleotide sequence ID" value="NZ_AQHN01000095.1"/>
</dbReference>
<dbReference type="PATRIC" id="fig|363754.4.peg.6713"/>
<protein>
    <submittedName>
        <fullName evidence="2">Uncharacterized protein</fullName>
    </submittedName>
</protein>
<keyword evidence="2" id="KW-0614">Plasmid</keyword>
<dbReference type="GO" id="GO:0006355">
    <property type="term" value="P:regulation of DNA-templated transcription"/>
    <property type="evidence" value="ECO:0007669"/>
    <property type="project" value="InterPro"/>
</dbReference>
<dbReference type="OrthoDB" id="8379537at2"/>
<reference evidence="2 3" key="1">
    <citation type="journal article" date="2012" name="BMC Genomics">
        <title>Genomic basis of broad host range and environmental adaptability of Rhizobium tropici CIAT 899 and Rhizobium sp. PRF 81 which are used in inoculants for common bean (Phaseolus vulgaris L.).</title>
        <authorList>
            <person name="Ormeno-Orrillo E."/>
            <person name="Menna P."/>
            <person name="Almeida L.G."/>
            <person name="Ollero F.J."/>
            <person name="Nicolas M.F."/>
            <person name="Pains Rodrigues E."/>
            <person name="Shigueyoshi Nakatani A."/>
            <person name="Silva Batista J.S."/>
            <person name="Oliveira Chueire L.M."/>
            <person name="Souza R.C."/>
            <person name="Ribeiro Vasconcelos A.T."/>
            <person name="Megias M."/>
            <person name="Hungria M."/>
            <person name="Martinez-Romero E."/>
        </authorList>
    </citation>
    <scope>NUCLEOTIDE SEQUENCE [LARGE SCALE GENOMIC DNA]</scope>
    <source>
        <strain evidence="2 3">PRF 81</strain>
        <plasmid evidence="2">pPRF81a</plasmid>
    </source>
</reference>
<proteinExistence type="predicted"/>
<feature type="region of interest" description="Disordered" evidence="1">
    <location>
        <begin position="26"/>
        <end position="86"/>
    </location>
</feature>
<dbReference type="SUPFAM" id="SSF47598">
    <property type="entry name" value="Ribbon-helix-helix"/>
    <property type="match status" value="1"/>
</dbReference>
<feature type="compositionally biased region" description="Polar residues" evidence="1">
    <location>
        <begin position="48"/>
        <end position="60"/>
    </location>
</feature>
<dbReference type="EMBL" id="AQHN01000095">
    <property type="protein sequence ID" value="ENN83802.1"/>
    <property type="molecule type" value="Genomic_DNA"/>
</dbReference>
<evidence type="ECO:0000313" key="3">
    <source>
        <dbReference type="Proteomes" id="UP000012429"/>
    </source>
</evidence>
<organism evidence="2 3">
    <name type="scientific">Rhizobium freirei PRF 81</name>
    <dbReference type="NCBI Taxonomy" id="363754"/>
    <lineage>
        <taxon>Bacteria</taxon>
        <taxon>Pseudomonadati</taxon>
        <taxon>Pseudomonadota</taxon>
        <taxon>Alphaproteobacteria</taxon>
        <taxon>Hyphomicrobiales</taxon>
        <taxon>Rhizobiaceae</taxon>
        <taxon>Rhizobium/Agrobacterium group</taxon>
        <taxon>Rhizobium</taxon>
    </lineage>
</organism>
<comment type="caution">
    <text evidence="2">The sequence shown here is derived from an EMBL/GenBank/DDBJ whole genome shotgun (WGS) entry which is preliminary data.</text>
</comment>
<sequence>MTQLPPIPRSRRNLNDLDSLIDASIGKSDTYGAAPSAAETAKPYPEAGTSTKETTPSPDGSEQVDAPSPSLLNNAPASEEPKSERFRISIDASVIMATKMVAVQQKTSPSEIVERALRRYLNLAAN</sequence>
<geneLocation type="plasmid" evidence="2">
    <name>pPRF81a</name>
</geneLocation>
<evidence type="ECO:0000256" key="1">
    <source>
        <dbReference type="SAM" id="MobiDB-lite"/>
    </source>
</evidence>
<keyword evidence="3" id="KW-1185">Reference proteome</keyword>